<feature type="region of interest" description="Disordered" evidence="1">
    <location>
        <begin position="525"/>
        <end position="687"/>
    </location>
</feature>
<reference evidence="2 3" key="1">
    <citation type="journal article" date="2024" name="BMC Genomics">
        <title>De novo assembly and annotation of Popillia japonica's genome with initial clues to its potential as an invasive pest.</title>
        <authorList>
            <person name="Cucini C."/>
            <person name="Boschi S."/>
            <person name="Funari R."/>
            <person name="Cardaioli E."/>
            <person name="Iannotti N."/>
            <person name="Marturano G."/>
            <person name="Paoli F."/>
            <person name="Bruttini M."/>
            <person name="Carapelli A."/>
            <person name="Frati F."/>
            <person name="Nardi F."/>
        </authorList>
    </citation>
    <scope>NUCLEOTIDE SEQUENCE [LARGE SCALE GENOMIC DNA]</scope>
    <source>
        <strain evidence="2">DMR45628</strain>
    </source>
</reference>
<comment type="caution">
    <text evidence="2">The sequence shown here is derived from an EMBL/GenBank/DDBJ whole genome shotgun (WGS) entry which is preliminary data.</text>
</comment>
<sequence>MSSALKPVLSAGGPQNPTVPTQLNKPMHPQGPATGFGQPPSHLPQNLVNVPHNTPNPLHNPVNVHHSNVLGTQNHYSLNVPNAGQHYAVAGNVPTSSHSLPISSSLPVPTLNQAHTQSMSYNTNPPKNPSYPPNYQPNLGHPPNVPPQNMSVAPPQQAATPSESQDKPQSNGTQELKSNKLEQNHISPPKDRVTPQSPEKPKLSPEKPPTPVPSLSEDSSNEAKQPEQHSVDTPDTCMSDPATPTDSLVPENLMNTASSTSSVENKSEDHDVSAVESSNIVESTEKENHSNVEESKMDTTTTGSESVPIKSKEQITPKSTMKLATTPRTPSRKIKTPKVDQFSDSPKSSKADKSLGQKTGSVKRTRIKTQPYQSPLPELEIISKMTSTSTPRSKNNDEKLIIFYKNEFLAVRNSEGSFYICQAVQNIYKSSPKIKIRWLSQDKGDKSGETYTPDFYDYTDFDCILTNLNLVRVDKGKFKLPPSEKERTDSILKRALAVEKGDATPPSLTEEHPDGLDLSLYKEESQLQKRRGKKRKATSALKAAKKPVNTKKSPDQPKVKKMIEKPKAKQPIKKMVTRKAPVEIKKPTVASSVSTPSRSERAKRRQDASTSSSKTSPVVDQKKAKVLAKVARKATVSTVTTKTQPTSSKSNAKATKPAPPPPQPVKAQKPSTRNQPAITRKTKRTRK</sequence>
<accession>A0AAW1IVW0</accession>
<dbReference type="AlphaFoldDB" id="A0AAW1IVW0"/>
<proteinExistence type="predicted"/>
<feature type="compositionally biased region" description="Polar residues" evidence="1">
    <location>
        <begin position="157"/>
        <end position="176"/>
    </location>
</feature>
<evidence type="ECO:0008006" key="4">
    <source>
        <dbReference type="Google" id="ProtNLM"/>
    </source>
</evidence>
<feature type="compositionally biased region" description="Basic and acidic residues" evidence="1">
    <location>
        <begin position="552"/>
        <end position="567"/>
    </location>
</feature>
<name>A0AAW1IVW0_POPJA</name>
<feature type="compositionally biased region" description="Polar residues" evidence="1">
    <location>
        <begin position="13"/>
        <end position="24"/>
    </location>
</feature>
<feature type="compositionally biased region" description="Basic residues" evidence="1">
    <location>
        <begin position="568"/>
        <end position="577"/>
    </location>
</feature>
<feature type="compositionally biased region" description="Low complexity" evidence="1">
    <location>
        <begin position="633"/>
        <end position="656"/>
    </location>
</feature>
<gene>
    <name evidence="2" type="ORF">QE152_g33728</name>
</gene>
<feature type="compositionally biased region" description="Polar residues" evidence="1">
    <location>
        <begin position="253"/>
        <end position="264"/>
    </location>
</feature>
<organism evidence="2 3">
    <name type="scientific">Popillia japonica</name>
    <name type="common">Japanese beetle</name>
    <dbReference type="NCBI Taxonomy" id="7064"/>
    <lineage>
        <taxon>Eukaryota</taxon>
        <taxon>Metazoa</taxon>
        <taxon>Ecdysozoa</taxon>
        <taxon>Arthropoda</taxon>
        <taxon>Hexapoda</taxon>
        <taxon>Insecta</taxon>
        <taxon>Pterygota</taxon>
        <taxon>Neoptera</taxon>
        <taxon>Endopterygota</taxon>
        <taxon>Coleoptera</taxon>
        <taxon>Polyphaga</taxon>
        <taxon>Scarabaeiformia</taxon>
        <taxon>Scarabaeidae</taxon>
        <taxon>Rutelinae</taxon>
        <taxon>Popillia</taxon>
    </lineage>
</organism>
<feature type="compositionally biased region" description="Low complexity" evidence="1">
    <location>
        <begin position="93"/>
        <end position="111"/>
    </location>
</feature>
<keyword evidence="3" id="KW-1185">Reference proteome</keyword>
<dbReference type="Proteomes" id="UP001458880">
    <property type="component" value="Unassembled WGS sequence"/>
</dbReference>
<feature type="compositionally biased region" description="Basic and acidic residues" evidence="1">
    <location>
        <begin position="283"/>
        <end position="297"/>
    </location>
</feature>
<evidence type="ECO:0000256" key="1">
    <source>
        <dbReference type="SAM" id="MobiDB-lite"/>
    </source>
</evidence>
<feature type="compositionally biased region" description="Polar residues" evidence="1">
    <location>
        <begin position="43"/>
        <end position="57"/>
    </location>
</feature>
<feature type="compositionally biased region" description="Basic residues" evidence="1">
    <location>
        <begin position="528"/>
        <end position="549"/>
    </location>
</feature>
<feature type="compositionally biased region" description="Basic and acidic residues" evidence="1">
    <location>
        <begin position="177"/>
        <end position="205"/>
    </location>
</feature>
<protein>
    <recommendedName>
        <fullName evidence="4">Muscle M-line assembly protein unc-89</fullName>
    </recommendedName>
</protein>
<feature type="region of interest" description="Disordered" evidence="1">
    <location>
        <begin position="1"/>
        <end position="65"/>
    </location>
</feature>
<feature type="compositionally biased region" description="Polar residues" evidence="1">
    <location>
        <begin position="316"/>
        <end position="329"/>
    </location>
</feature>
<dbReference type="EMBL" id="JASPKY010000520">
    <property type="protein sequence ID" value="KAK9694146.1"/>
    <property type="molecule type" value="Genomic_DNA"/>
</dbReference>
<feature type="region of interest" description="Disordered" evidence="1">
    <location>
        <begin position="89"/>
        <end position="376"/>
    </location>
</feature>
<evidence type="ECO:0000313" key="2">
    <source>
        <dbReference type="EMBL" id="KAK9694146.1"/>
    </source>
</evidence>
<feature type="compositionally biased region" description="Pro residues" evidence="1">
    <location>
        <begin position="126"/>
        <end position="135"/>
    </location>
</feature>
<evidence type="ECO:0000313" key="3">
    <source>
        <dbReference type="Proteomes" id="UP001458880"/>
    </source>
</evidence>